<keyword evidence="4" id="KW-1185">Reference proteome</keyword>
<sequence length="322" mass="35491">MEGSGVKLFEMVDVEGEDSVGTLFIETMSISTESVASNSEQIFAKEKEKERIDARGICCGDSLPAKDEVNLLVNQCKCGALQEEIHQCVENWEGAVAWYSKAKELQGDCKQILTLACNQISNLQTSLQGPNEQLLLKLNSALTMLQTELQLLLNTLSNASVDLDVEVGMMKSSGCIQNKNPCEVTLTTELQILDTLVSTLESLEIQSAEKCGRKQQPQSMTQGNGIMGRTNAQLETQVEEYQAKYANLEASYFEVTKKLEAQMLKNETLCSHQNLSECSVQQISAIVLPGRQTRSMSKASCNSSTTRKRCKSNHCRTGTHTQ</sequence>
<dbReference type="EMBL" id="CAJVCH010550689">
    <property type="protein sequence ID" value="CAG7829248.1"/>
    <property type="molecule type" value="Genomic_DNA"/>
</dbReference>
<reference evidence="3" key="1">
    <citation type="submission" date="2021-06" db="EMBL/GenBank/DDBJ databases">
        <authorList>
            <person name="Hodson N. C."/>
            <person name="Mongue J. A."/>
            <person name="Jaron S. K."/>
        </authorList>
    </citation>
    <scope>NUCLEOTIDE SEQUENCE</scope>
</reference>
<dbReference type="AlphaFoldDB" id="A0A8J2L5U2"/>
<evidence type="ECO:0000313" key="3">
    <source>
        <dbReference type="EMBL" id="CAG7829248.1"/>
    </source>
</evidence>
<organism evidence="3 4">
    <name type="scientific">Allacma fusca</name>
    <dbReference type="NCBI Taxonomy" id="39272"/>
    <lineage>
        <taxon>Eukaryota</taxon>
        <taxon>Metazoa</taxon>
        <taxon>Ecdysozoa</taxon>
        <taxon>Arthropoda</taxon>
        <taxon>Hexapoda</taxon>
        <taxon>Collembola</taxon>
        <taxon>Symphypleona</taxon>
        <taxon>Sminthuridae</taxon>
        <taxon>Allacma</taxon>
    </lineage>
</organism>
<evidence type="ECO:0000256" key="1">
    <source>
        <dbReference type="SAM" id="Coils"/>
    </source>
</evidence>
<protein>
    <submittedName>
        <fullName evidence="3">Uncharacterized protein</fullName>
    </submittedName>
</protein>
<keyword evidence="1" id="KW-0175">Coiled coil</keyword>
<evidence type="ECO:0000313" key="4">
    <source>
        <dbReference type="Proteomes" id="UP000708208"/>
    </source>
</evidence>
<feature type="coiled-coil region" evidence="1">
    <location>
        <begin position="231"/>
        <end position="258"/>
    </location>
</feature>
<feature type="compositionally biased region" description="Polar residues" evidence="2">
    <location>
        <begin position="296"/>
        <end position="305"/>
    </location>
</feature>
<gene>
    <name evidence="3" type="ORF">AFUS01_LOCUS39122</name>
</gene>
<comment type="caution">
    <text evidence="3">The sequence shown here is derived from an EMBL/GenBank/DDBJ whole genome shotgun (WGS) entry which is preliminary data.</text>
</comment>
<feature type="region of interest" description="Disordered" evidence="2">
    <location>
        <begin position="296"/>
        <end position="322"/>
    </location>
</feature>
<accession>A0A8J2L5U2</accession>
<name>A0A8J2L5U2_9HEXA</name>
<evidence type="ECO:0000256" key="2">
    <source>
        <dbReference type="SAM" id="MobiDB-lite"/>
    </source>
</evidence>
<dbReference type="Proteomes" id="UP000708208">
    <property type="component" value="Unassembled WGS sequence"/>
</dbReference>
<proteinExistence type="predicted"/>